<evidence type="ECO:0000313" key="1">
    <source>
        <dbReference type="EMBL" id="GGI80107.1"/>
    </source>
</evidence>
<keyword evidence="2" id="KW-1185">Reference proteome</keyword>
<reference evidence="1" key="2">
    <citation type="submission" date="2020-09" db="EMBL/GenBank/DDBJ databases">
        <authorList>
            <person name="Sun Q."/>
            <person name="Ohkuma M."/>
        </authorList>
    </citation>
    <scope>NUCLEOTIDE SEQUENCE</scope>
    <source>
        <strain evidence="1">JCM 13919</strain>
    </source>
</reference>
<evidence type="ECO:0000313" key="2">
    <source>
        <dbReference type="Proteomes" id="UP000630149"/>
    </source>
</evidence>
<gene>
    <name evidence="1" type="ORF">GCM10007966_05770</name>
</gene>
<dbReference type="AlphaFoldDB" id="A0A917JRD8"/>
<name>A0A917JRD8_9GAMM</name>
<dbReference type="EMBL" id="BMOB01000002">
    <property type="protein sequence ID" value="GGI80107.1"/>
    <property type="molecule type" value="Genomic_DNA"/>
</dbReference>
<sequence>MKLDILFVCNKPLLGNDANTIVDHIEAFENYSSHNIWLCSNLGQLSKKLQLEKFDAIIIHYSICLLSEVYLDRPSKERIKRFKGLKIAFIQDEYRQINKMIEELAYIDLDILFTCFPGSEIERIYPSHNLPKVAKFNNLTGYIPERLAKVSNQTPISNRPIHVGYRGRKTPFWLGELAYEKWNIVDKWQQYTADTMDLKVDISYHESDRIYGSKWVEFLSSCKTTLGVESGASVMDFTGDLEKNINMHQLTHPNDSFYSIQNKFLLEHEGKYKLNQISPRCFEAIALKTVLVLYEGEYSGILEPNRHFIPLKKDFSNIAKVMKLLKDDLYLQRMADRAFNEIALNPDYSYHMFVKRVDEIIMNGFLSHQKQKVKDTYTDDLFASDLIYRPLKKRIYTYGLKASQKLPARLRLFVKGCVRPIYNLQALSKKLSKIMRFEFK</sequence>
<protein>
    <submittedName>
        <fullName evidence="1">Uncharacterized protein</fullName>
    </submittedName>
</protein>
<dbReference type="RefSeq" id="WP_131775901.1">
    <property type="nucleotide sequence ID" value="NZ_BMOB01000002.1"/>
</dbReference>
<accession>A0A917JRD8</accession>
<reference evidence="1" key="1">
    <citation type="journal article" date="2014" name="Int. J. Syst. Evol. Microbiol.">
        <title>Complete genome sequence of Corynebacterium casei LMG S-19264T (=DSM 44701T), isolated from a smear-ripened cheese.</title>
        <authorList>
            <consortium name="US DOE Joint Genome Institute (JGI-PGF)"/>
            <person name="Walter F."/>
            <person name="Albersmeier A."/>
            <person name="Kalinowski J."/>
            <person name="Ruckert C."/>
        </authorList>
    </citation>
    <scope>NUCLEOTIDE SEQUENCE</scope>
    <source>
        <strain evidence="1">JCM 13919</strain>
    </source>
</reference>
<comment type="caution">
    <text evidence="1">The sequence shown here is derived from an EMBL/GenBank/DDBJ whole genome shotgun (WGS) entry which is preliminary data.</text>
</comment>
<dbReference type="OrthoDB" id="8641800at2"/>
<dbReference type="Proteomes" id="UP000630149">
    <property type="component" value="Unassembled WGS sequence"/>
</dbReference>
<organism evidence="1 2">
    <name type="scientific">Legionella impletisoli</name>
    <dbReference type="NCBI Taxonomy" id="343510"/>
    <lineage>
        <taxon>Bacteria</taxon>
        <taxon>Pseudomonadati</taxon>
        <taxon>Pseudomonadota</taxon>
        <taxon>Gammaproteobacteria</taxon>
        <taxon>Legionellales</taxon>
        <taxon>Legionellaceae</taxon>
        <taxon>Legionella</taxon>
    </lineage>
</organism>
<proteinExistence type="predicted"/>